<evidence type="ECO:0000259" key="7">
    <source>
        <dbReference type="Pfam" id="PF23354"/>
    </source>
</evidence>
<dbReference type="SUPFAM" id="SSF50978">
    <property type="entry name" value="WD40 repeat-like"/>
    <property type="match status" value="1"/>
</dbReference>
<reference evidence="8" key="1">
    <citation type="submission" date="2024-03" db="EMBL/GenBank/DDBJ databases">
        <authorList>
            <consortium name="ELIXIR-Norway"/>
            <consortium name="Elixir Norway"/>
        </authorList>
    </citation>
    <scope>NUCLEOTIDE SEQUENCE</scope>
</reference>
<evidence type="ECO:0000256" key="3">
    <source>
        <dbReference type="ARBA" id="ARBA00023242"/>
    </source>
</evidence>
<sequence length="1500" mass="165980">MEVPLLHSDAVQWTDITLPSSSSSSSSSDAADVVASCCPASDNVAGGGSVWEDGTSSSLQAAHDSVVWRIHGASPKVLELMELSSHHNAHRNGLHVLFDDELSPFACVIPSLVAGKSGYIVWVVTVRGVVYRMRLLGAAGSWMLCGEPQQHEVHGELPRLQSITTFAATPEMLCLGGHSGSIICISLGTSSHTSPPAYVFELKDGDAGLSRLWGFAFRGKNAGPVKSLVVRSMNGSTVLFAFLEDGTLRVWDLLTRHRLLNYSLSSLLELEGYEVHLMWVEEGGTLAVVRVALLCDSSLAATQTIIICNLTLAQGDGGHRPGQLTVEHTFSVNKGTVLDLKLLQHDLWILQRTSKGHELFHANLEREQDIHLCRLQEKFVAEQLLQGSGHEWDDLLFAVNPFAGVSVGAKLADVYLRRLLQPGVRQRAALQHALHLRNRPLSASDLASISLDGLRNHIVSAVESQNASSSYAMVLHEWKCFINDYREAWEQNSTPYGLVFHSGTGSVGLIRSNSVSVIRSLSSVEYFLPGGESTSGQLTLPMEWKLDDLEEAGLLTGLLQCTDSVAKHLGGLPLAVLYELLLQPVDHPVPALLANLVRILDIGFTSIHASSEIAHIGVDDVRAKEQEQHQRQRTFAFRITQSLQTLQGKAGGWGRLLRVIRKYANLLVLTVKPLDLASRSSAGVISSAHKKLLTQATSQLAWAHFEAARNLLLLLSYIVKLRSEVVLSSNEVSTIQLHLIPQVQETMAVSLLLHWLTVTFAEVPPPEDFSSQLSSLRLDGNNSRSGSGRLGTGDLTLAELLIPSFLELAKVDPSPTQEAVPNPERLLMYASQYISWLLLGEDGDHPLSFSGRAISLSNILLQYGQYGNLESFLMAIEHFSSQQTLSEGVRTVDGHWCARLHLLGFCLLACACTGLQNSEKEKRIGEAIRCFFQAASGGEANEALQTLFLGTGYKQNLPGRGAAAAWRLRYFEWVMQIFEQYKLSEGARQFAHAALEQVDEAVGVSVSDNLDDMNPSNLSAAIKGRLWGNICKFSLDMELYSDAYCAIISNPDEESKTSYMRRFISVLCERKVTQVLCGQELPYAGLLEKVDQELLWKAENSDVSAKPTPYKLLYSLHMYRHNWRRAAAYMYRYTVRLREESREPALPEELRGLGASINALQLVDPANAWFHLPSRACEWLAPSKRQRLSSSDSAITGLERGDTKPQRVIDLQDLEKEYALTKARMQLANSDIKHPSVGWNATPEEVVWSLVQCRLYDTAFSLVFLFWKDSSQKRELEKVMEVMARNCCMLQIQEATSRSLLTIGEPVTRLLLTASVKEDVDEATAMVNGGQTVANLPATGTARFAWQALQSYLEKYKVMNPRLPVVVAESILTVDRHMELPLWLVDIFKGGRNASAFGMAGKGADPAALLRIYLEFERFAEATSLVLEYIQAWSSLRPADIIKRKHMCAVWFPYTLLDHLQRCLASSSDTELREKLQGSLKTALQNHFKQVKVDSDDVRK</sequence>
<dbReference type="Pfam" id="PF23347">
    <property type="entry name" value="TPR_Nup160_C"/>
    <property type="match status" value="2"/>
</dbReference>
<organism evidence="8 9">
    <name type="scientific">Sphagnum jensenii</name>
    <dbReference type="NCBI Taxonomy" id="128206"/>
    <lineage>
        <taxon>Eukaryota</taxon>
        <taxon>Viridiplantae</taxon>
        <taxon>Streptophyta</taxon>
        <taxon>Embryophyta</taxon>
        <taxon>Bryophyta</taxon>
        <taxon>Sphagnophytina</taxon>
        <taxon>Sphagnopsida</taxon>
        <taxon>Sphagnales</taxon>
        <taxon>Sphagnaceae</taxon>
        <taxon>Sphagnum</taxon>
    </lineage>
</organism>
<dbReference type="InterPro" id="IPR056536">
    <property type="entry name" value="TPR_NUP160_C"/>
</dbReference>
<feature type="domain" description="NUP160 C-terminal TPR" evidence="6">
    <location>
        <begin position="1210"/>
        <end position="1293"/>
    </location>
</feature>
<dbReference type="InterPro" id="IPR056535">
    <property type="entry name" value="TPR_NUP160_M"/>
</dbReference>
<evidence type="ECO:0000256" key="2">
    <source>
        <dbReference type="ARBA" id="ARBA00022448"/>
    </source>
</evidence>
<keyword evidence="9" id="KW-1185">Reference proteome</keyword>
<evidence type="ECO:0000259" key="6">
    <source>
        <dbReference type="Pfam" id="PF23347"/>
    </source>
</evidence>
<name>A0ABP1AP74_9BRYO</name>
<keyword evidence="2" id="KW-0813">Transport</keyword>
<dbReference type="Pfam" id="PF17238">
    <property type="entry name" value="NUP160_helical_2"/>
    <property type="match status" value="1"/>
</dbReference>
<evidence type="ECO:0000259" key="4">
    <source>
        <dbReference type="Pfam" id="PF11715"/>
    </source>
</evidence>
<comment type="subcellular location">
    <subcellularLocation>
        <location evidence="1">Nucleus</location>
    </subcellularLocation>
</comment>
<feature type="domain" description="Nucleoporin Nup120/160 beta-propeller" evidence="4">
    <location>
        <begin position="65"/>
        <end position="525"/>
    </location>
</feature>
<dbReference type="InterPro" id="IPR059141">
    <property type="entry name" value="Beta-prop_Nup120_160"/>
</dbReference>
<dbReference type="Pfam" id="PF11715">
    <property type="entry name" value="Beta-prop_Nup120_160"/>
    <property type="match status" value="1"/>
</dbReference>
<gene>
    <name evidence="8" type="ORF">CSSPJE1EN2_LOCUS7339</name>
</gene>
<evidence type="ECO:0000313" key="8">
    <source>
        <dbReference type="EMBL" id="CAK9864344.1"/>
    </source>
</evidence>
<dbReference type="InterPro" id="IPR021717">
    <property type="entry name" value="Nucleoporin_Nup160"/>
</dbReference>
<keyword evidence="3" id="KW-0539">Nucleus</keyword>
<evidence type="ECO:0000256" key="1">
    <source>
        <dbReference type="ARBA" id="ARBA00004123"/>
    </source>
</evidence>
<dbReference type="InterPro" id="IPR036322">
    <property type="entry name" value="WD40_repeat_dom_sf"/>
</dbReference>
<proteinExistence type="predicted"/>
<dbReference type="Proteomes" id="UP001497522">
    <property type="component" value="Chromosome 14"/>
</dbReference>
<evidence type="ECO:0000259" key="5">
    <source>
        <dbReference type="Pfam" id="PF17238"/>
    </source>
</evidence>
<dbReference type="PANTHER" id="PTHR21286">
    <property type="entry name" value="NUCLEAR PORE COMPLEX PROTEIN NUP160"/>
    <property type="match status" value="1"/>
</dbReference>
<accession>A0ABP1AP74</accession>
<dbReference type="EMBL" id="OZ023715">
    <property type="protein sequence ID" value="CAK9864344.1"/>
    <property type="molecule type" value="Genomic_DNA"/>
</dbReference>
<dbReference type="Pfam" id="PF23354">
    <property type="entry name" value="TPR_NUP160_120_M"/>
    <property type="match status" value="1"/>
</dbReference>
<dbReference type="PANTHER" id="PTHR21286:SF0">
    <property type="entry name" value="NUCLEAR PORE COMPLEX PROTEIN NUP160"/>
    <property type="match status" value="1"/>
</dbReference>
<dbReference type="InterPro" id="IPR035192">
    <property type="entry name" value="NUP160_hel_plant"/>
</dbReference>
<evidence type="ECO:0008006" key="10">
    <source>
        <dbReference type="Google" id="ProtNLM"/>
    </source>
</evidence>
<feature type="domain" description="NUP160 helical" evidence="5">
    <location>
        <begin position="546"/>
        <end position="739"/>
    </location>
</feature>
<evidence type="ECO:0000313" key="9">
    <source>
        <dbReference type="Proteomes" id="UP001497522"/>
    </source>
</evidence>
<feature type="domain" description="NUP160 middle TPR" evidence="7">
    <location>
        <begin position="884"/>
        <end position="1162"/>
    </location>
</feature>
<protein>
    <recommendedName>
        <fullName evidence="10">Nuclear pore complex protein NUP160</fullName>
    </recommendedName>
</protein>
<feature type="domain" description="NUP160 C-terminal TPR" evidence="6">
    <location>
        <begin position="1331"/>
        <end position="1498"/>
    </location>
</feature>